<comment type="subcellular location">
    <subcellularLocation>
        <location evidence="1 6">Membrane</location>
        <topology evidence="1 6">Multi-pass membrane protein</topology>
    </subcellularLocation>
</comment>
<feature type="transmembrane region" description="Helical" evidence="6">
    <location>
        <begin position="73"/>
        <end position="95"/>
    </location>
</feature>
<name>A0ABR4QF62_9CEST</name>
<reference evidence="7 8" key="1">
    <citation type="journal article" date="2022" name="Front. Cell. Infect. Microbiol.">
        <title>The Genomes of Two Strains of Taenia crassiceps the Animal Model for the Study of Human Cysticercosis.</title>
        <authorList>
            <person name="Bobes R.J."/>
            <person name="Estrada K."/>
            <person name="Rios-Valencia D.G."/>
            <person name="Calderon-Gallegos A."/>
            <person name="de la Torre P."/>
            <person name="Carrero J.C."/>
            <person name="Sanchez-Flores A."/>
            <person name="Laclette J.P."/>
        </authorList>
    </citation>
    <scope>NUCLEOTIDE SEQUENCE [LARGE SCALE GENOMIC DNA]</scope>
    <source>
        <strain evidence="7">WFUcys</strain>
    </source>
</reference>
<keyword evidence="5 6" id="KW-0472">Membrane</keyword>
<evidence type="ECO:0000313" key="7">
    <source>
        <dbReference type="EMBL" id="KAL5108182.1"/>
    </source>
</evidence>
<sequence length="490" mass="52650">MSGTDAYAYDEGVSTASEKSSTCGEKFKKGLKDNLFTILTLIGVIIGFGIGFGVGRLHPSETAVTWIAMPGKIYIRLLQLTILPVIAANIIVVVGRIDPRENGKMGLAALLFVFGFDIISGAIGVLVAVLIKPGLSTSISVNQTVEEPGPDDAPVSTSDVFSDLFLNMFPDNIVGLTLYQTKTIRRWPYFPVKNVTESATISLESTDMIGLIFTTIAFGIAAGAAGEAGKAFIDFFESLGNTVLILMRWFLQITPVGVCFMIAGAVVDVDDVSGTFQGLGLFMATVLVALAIHMILQMVVYAIASFHNPFRLMLMGFKVFFLAFITTSPLIAIPDMIETCDRYGLQKKISRFVIPLSAALKGDASGVFQAVACVFIAQLTGFNLTAGTYVIIALLTGFATLAIPNVPSSSIVIIITILSSIGVQTGEVSLLFAVEWFMDRCRSGSIGLGHLFAAAFTHSVAVGRRTEGKVDEEHDLYGFEEEEYKIEESE</sequence>
<keyword evidence="3 6" id="KW-0812">Transmembrane</keyword>
<evidence type="ECO:0000256" key="1">
    <source>
        <dbReference type="ARBA" id="ARBA00004141"/>
    </source>
</evidence>
<dbReference type="EMBL" id="JAKROA010000004">
    <property type="protein sequence ID" value="KAL5108182.1"/>
    <property type="molecule type" value="Genomic_DNA"/>
</dbReference>
<protein>
    <recommendedName>
        <fullName evidence="6">Amino acid transporter</fullName>
    </recommendedName>
</protein>
<evidence type="ECO:0000256" key="4">
    <source>
        <dbReference type="ARBA" id="ARBA00022989"/>
    </source>
</evidence>
<feature type="transmembrane region" description="Helical" evidence="6">
    <location>
        <begin position="35"/>
        <end position="53"/>
    </location>
</feature>
<proteinExistence type="inferred from homology"/>
<keyword evidence="4 6" id="KW-1133">Transmembrane helix</keyword>
<dbReference type="PANTHER" id="PTHR11958">
    <property type="entry name" value="SODIUM/DICARBOXYLATE SYMPORTER-RELATED"/>
    <property type="match status" value="1"/>
</dbReference>
<evidence type="ECO:0000256" key="3">
    <source>
        <dbReference type="ARBA" id="ARBA00022692"/>
    </source>
</evidence>
<dbReference type="Proteomes" id="UP001651158">
    <property type="component" value="Unassembled WGS sequence"/>
</dbReference>
<organism evidence="7 8">
    <name type="scientific">Taenia crassiceps</name>
    <dbReference type="NCBI Taxonomy" id="6207"/>
    <lineage>
        <taxon>Eukaryota</taxon>
        <taxon>Metazoa</taxon>
        <taxon>Spiralia</taxon>
        <taxon>Lophotrochozoa</taxon>
        <taxon>Platyhelminthes</taxon>
        <taxon>Cestoda</taxon>
        <taxon>Eucestoda</taxon>
        <taxon>Cyclophyllidea</taxon>
        <taxon>Taeniidae</taxon>
        <taxon>Taenia</taxon>
    </lineage>
</organism>
<comment type="caution">
    <text evidence="7">The sequence shown here is derived from an EMBL/GenBank/DDBJ whole genome shotgun (WGS) entry which is preliminary data.</text>
</comment>
<evidence type="ECO:0000256" key="6">
    <source>
        <dbReference type="RuleBase" id="RU361216"/>
    </source>
</evidence>
<dbReference type="PRINTS" id="PR00173">
    <property type="entry name" value="EDTRNSPORT"/>
</dbReference>
<feature type="transmembrane region" description="Helical" evidence="6">
    <location>
        <begin position="409"/>
        <end position="434"/>
    </location>
</feature>
<comment type="similarity">
    <text evidence="6">Belongs to the dicarboxylate/amino acid:cation symporter (DAACS) (TC 2.A.23) family.</text>
</comment>
<dbReference type="PANTHER" id="PTHR11958:SF63">
    <property type="entry name" value="AMINO ACID TRANSPORTER"/>
    <property type="match status" value="1"/>
</dbReference>
<dbReference type="InterPro" id="IPR036458">
    <property type="entry name" value="Na:dicarbo_symporter_sf"/>
</dbReference>
<accession>A0ABR4QF62</accession>
<feature type="transmembrane region" description="Helical" evidence="6">
    <location>
        <begin position="279"/>
        <end position="300"/>
    </location>
</feature>
<gene>
    <name evidence="7" type="ORF">TcWFU_009374</name>
</gene>
<dbReference type="Gene3D" id="1.10.3860.10">
    <property type="entry name" value="Sodium:dicarboxylate symporter"/>
    <property type="match status" value="1"/>
</dbReference>
<evidence type="ECO:0000256" key="5">
    <source>
        <dbReference type="ARBA" id="ARBA00023136"/>
    </source>
</evidence>
<evidence type="ECO:0000313" key="8">
    <source>
        <dbReference type="Proteomes" id="UP001651158"/>
    </source>
</evidence>
<keyword evidence="6" id="KW-0769">Symport</keyword>
<keyword evidence="2 6" id="KW-0813">Transport</keyword>
<feature type="transmembrane region" description="Helical" evidence="6">
    <location>
        <begin position="208"/>
        <end position="228"/>
    </location>
</feature>
<feature type="transmembrane region" description="Helical" evidence="6">
    <location>
        <begin position="249"/>
        <end position="267"/>
    </location>
</feature>
<feature type="transmembrane region" description="Helical" evidence="6">
    <location>
        <begin position="312"/>
        <end position="332"/>
    </location>
</feature>
<keyword evidence="8" id="KW-1185">Reference proteome</keyword>
<dbReference type="InterPro" id="IPR050746">
    <property type="entry name" value="DAACS"/>
</dbReference>
<dbReference type="InterPro" id="IPR001991">
    <property type="entry name" value="Na-dicarboxylate_symporter"/>
</dbReference>
<feature type="transmembrane region" description="Helical" evidence="6">
    <location>
        <begin position="384"/>
        <end position="403"/>
    </location>
</feature>
<feature type="transmembrane region" description="Helical" evidence="6">
    <location>
        <begin position="107"/>
        <end position="131"/>
    </location>
</feature>
<dbReference type="Pfam" id="PF00375">
    <property type="entry name" value="SDF"/>
    <property type="match status" value="1"/>
</dbReference>
<dbReference type="SUPFAM" id="SSF118215">
    <property type="entry name" value="Proton glutamate symport protein"/>
    <property type="match status" value="1"/>
</dbReference>
<evidence type="ECO:0000256" key="2">
    <source>
        <dbReference type="ARBA" id="ARBA00022448"/>
    </source>
</evidence>